<keyword evidence="4" id="KW-1185">Reference proteome</keyword>
<keyword evidence="2" id="KW-1133">Transmembrane helix</keyword>
<protein>
    <submittedName>
        <fullName evidence="3">Uncharacterized protein</fullName>
    </submittedName>
</protein>
<feature type="region of interest" description="Disordered" evidence="1">
    <location>
        <begin position="251"/>
        <end position="271"/>
    </location>
</feature>
<feature type="transmembrane region" description="Helical" evidence="2">
    <location>
        <begin position="48"/>
        <end position="68"/>
    </location>
</feature>
<comment type="caution">
    <text evidence="3">The sequence shown here is derived from an EMBL/GenBank/DDBJ whole genome shotgun (WGS) entry which is preliminary data.</text>
</comment>
<evidence type="ECO:0000313" key="4">
    <source>
        <dbReference type="Proteomes" id="UP001304298"/>
    </source>
</evidence>
<feature type="transmembrane region" description="Helical" evidence="2">
    <location>
        <begin position="118"/>
        <end position="141"/>
    </location>
</feature>
<dbReference type="Proteomes" id="UP001304298">
    <property type="component" value="Unassembled WGS sequence"/>
</dbReference>
<sequence length="271" mass="29463">MIMVTAAEQDEARRWLARRGHPAGRPTPLVAVLIGTRQAFRGRGMVRYFVYVLLACGAGAGYASLFGSGGTQSWPVYFFVFAMSLSSWDTVRLRERDFQDDVAAPHPPDPWWRVLGGWYLASLVLVFGGGVALAGAIYFGTPARTYAVSWLVLLTLSAVVVGWVLIGLLRRPLLAEDTASLAVARALRAEALYAASPAMVVVPLVLDFLLHRVPPGFTPWLGAYFAAGVLLQIIGYAVHWSRHRTLPPGHYGTLPVPDPGTPVDWSPPKEA</sequence>
<organism evidence="3 4">
    <name type="scientific">Amycolatopsis heterodermiae</name>
    <dbReference type="NCBI Taxonomy" id="3110235"/>
    <lineage>
        <taxon>Bacteria</taxon>
        <taxon>Bacillati</taxon>
        <taxon>Actinomycetota</taxon>
        <taxon>Actinomycetes</taxon>
        <taxon>Pseudonocardiales</taxon>
        <taxon>Pseudonocardiaceae</taxon>
        <taxon>Amycolatopsis</taxon>
    </lineage>
</organism>
<accession>A0ABU5QYP1</accession>
<dbReference type="RefSeq" id="WP_323323604.1">
    <property type="nucleotide sequence ID" value="NZ_JAYFSI010000001.1"/>
</dbReference>
<evidence type="ECO:0000313" key="3">
    <source>
        <dbReference type="EMBL" id="MEA5358630.1"/>
    </source>
</evidence>
<evidence type="ECO:0000256" key="1">
    <source>
        <dbReference type="SAM" id="MobiDB-lite"/>
    </source>
</evidence>
<reference evidence="3 4" key="1">
    <citation type="submission" date="2023-12" db="EMBL/GenBank/DDBJ databases">
        <title>Amycolatopsis sp. V23-08.</title>
        <authorList>
            <person name="Somphong A."/>
        </authorList>
    </citation>
    <scope>NUCLEOTIDE SEQUENCE [LARGE SCALE GENOMIC DNA]</scope>
    <source>
        <strain evidence="3 4">V23-08</strain>
    </source>
</reference>
<keyword evidence="2" id="KW-0812">Transmembrane</keyword>
<dbReference type="EMBL" id="JAYFSI010000001">
    <property type="protein sequence ID" value="MEA5358630.1"/>
    <property type="molecule type" value="Genomic_DNA"/>
</dbReference>
<gene>
    <name evidence="3" type="ORF">VA596_03710</name>
</gene>
<feature type="transmembrane region" description="Helical" evidence="2">
    <location>
        <begin position="147"/>
        <end position="170"/>
    </location>
</feature>
<evidence type="ECO:0000256" key="2">
    <source>
        <dbReference type="SAM" id="Phobius"/>
    </source>
</evidence>
<name>A0ABU5QYP1_9PSEU</name>
<feature type="transmembrane region" description="Helical" evidence="2">
    <location>
        <begin position="217"/>
        <end position="238"/>
    </location>
</feature>
<proteinExistence type="predicted"/>
<keyword evidence="2" id="KW-0472">Membrane</keyword>